<proteinExistence type="predicted"/>
<gene>
    <name evidence="2" type="ORF">LCGC14_0911280</name>
</gene>
<name>A0A0F9S0G2_9ZZZZ</name>
<sequence>MDFRGIIYTPINEQGVVVLFSKIAEDLGFQIESIQQKFPDCAAMRKVSEDKSRRVIIEFEYDSRNFLDHEHSIDQCDIIVCWKHTWFDYPKDKIEIIYLEEIVKELKDMDYETSKSDIIEEEKIPLSKEDIEIRELFNRLNTPQEIISLFYYLEPKVKAINDLIWLNVIKYSITFNSSRKFLHIDPQKSALKIWYYEHGDWPYIKVSSEEDIDKFMIKIKKSYDIRGLTGVEIREIYTEEQHLEGKSDYIQELYQNLKIEILKINSKIEMNPVKTYIGFKLEANLLSFLHIKSSKIWIYLAKLKENFEDPRNILVDVPESYRWGKISRFELENREDIPYATDLIRQSFKNFKKELD</sequence>
<evidence type="ECO:0000259" key="1">
    <source>
        <dbReference type="Pfam" id="PF18899"/>
    </source>
</evidence>
<dbReference type="AlphaFoldDB" id="A0A0F9S0G2"/>
<dbReference type="EMBL" id="LAZR01003028">
    <property type="protein sequence ID" value="KKN22818.1"/>
    <property type="molecule type" value="Genomic_DNA"/>
</dbReference>
<dbReference type="Pfam" id="PF18899">
    <property type="entry name" value="DUF5655"/>
    <property type="match status" value="1"/>
</dbReference>
<accession>A0A0F9S0G2</accession>
<comment type="caution">
    <text evidence="2">The sequence shown here is derived from an EMBL/GenBank/DDBJ whole genome shotgun (WGS) entry which is preliminary data.</text>
</comment>
<organism evidence="2">
    <name type="scientific">marine sediment metagenome</name>
    <dbReference type="NCBI Taxonomy" id="412755"/>
    <lineage>
        <taxon>unclassified sequences</taxon>
        <taxon>metagenomes</taxon>
        <taxon>ecological metagenomes</taxon>
    </lineage>
</organism>
<reference evidence="2" key="1">
    <citation type="journal article" date="2015" name="Nature">
        <title>Complex archaea that bridge the gap between prokaryotes and eukaryotes.</title>
        <authorList>
            <person name="Spang A."/>
            <person name="Saw J.H."/>
            <person name="Jorgensen S.L."/>
            <person name="Zaremba-Niedzwiedzka K."/>
            <person name="Martijn J."/>
            <person name="Lind A.E."/>
            <person name="van Eijk R."/>
            <person name="Schleper C."/>
            <person name="Guy L."/>
            <person name="Ettema T.J."/>
        </authorList>
    </citation>
    <scope>NUCLEOTIDE SEQUENCE</scope>
</reference>
<dbReference type="InterPro" id="IPR043714">
    <property type="entry name" value="DUF5655"/>
</dbReference>
<protein>
    <recommendedName>
        <fullName evidence="1">DUF5655 domain-containing protein</fullName>
    </recommendedName>
</protein>
<feature type="domain" description="DUF5655" evidence="1">
    <location>
        <begin position="240"/>
        <end position="349"/>
    </location>
</feature>
<evidence type="ECO:0000313" key="2">
    <source>
        <dbReference type="EMBL" id="KKN22818.1"/>
    </source>
</evidence>